<dbReference type="SUPFAM" id="SSF53850">
    <property type="entry name" value="Periplasmic binding protein-like II"/>
    <property type="match status" value="1"/>
</dbReference>
<organism evidence="2 3">
    <name type="scientific">Rugosimonospora africana</name>
    <dbReference type="NCBI Taxonomy" id="556532"/>
    <lineage>
        <taxon>Bacteria</taxon>
        <taxon>Bacillati</taxon>
        <taxon>Actinomycetota</taxon>
        <taxon>Actinomycetes</taxon>
        <taxon>Micromonosporales</taxon>
        <taxon>Micromonosporaceae</taxon>
        <taxon>Rugosimonospora</taxon>
    </lineage>
</organism>
<keyword evidence="1" id="KW-0732">Signal</keyword>
<feature type="signal peptide" evidence="1">
    <location>
        <begin position="1"/>
        <end position="19"/>
    </location>
</feature>
<dbReference type="PANTHER" id="PTHR43649:SF30">
    <property type="entry name" value="ABC TRANSPORTER SUBSTRATE-BINDING PROTEIN"/>
    <property type="match status" value="1"/>
</dbReference>
<dbReference type="InterPro" id="IPR006059">
    <property type="entry name" value="SBP"/>
</dbReference>
<accession>A0A8J3VVL3</accession>
<dbReference type="Pfam" id="PF01547">
    <property type="entry name" value="SBP_bac_1"/>
    <property type="match status" value="1"/>
</dbReference>
<evidence type="ECO:0000313" key="2">
    <source>
        <dbReference type="EMBL" id="GIH20787.1"/>
    </source>
</evidence>
<reference evidence="2" key="1">
    <citation type="submission" date="2021-01" db="EMBL/GenBank/DDBJ databases">
        <title>Whole genome shotgun sequence of Rugosimonospora africana NBRC 104875.</title>
        <authorList>
            <person name="Komaki H."/>
            <person name="Tamura T."/>
        </authorList>
    </citation>
    <scope>NUCLEOTIDE SEQUENCE</scope>
    <source>
        <strain evidence="2">NBRC 104875</strain>
    </source>
</reference>
<gene>
    <name evidence="2" type="ORF">Raf01_89590</name>
</gene>
<comment type="caution">
    <text evidence="2">The sequence shown here is derived from an EMBL/GenBank/DDBJ whole genome shotgun (WGS) entry which is preliminary data.</text>
</comment>
<dbReference type="Gene3D" id="3.40.190.10">
    <property type="entry name" value="Periplasmic binding protein-like II"/>
    <property type="match status" value="2"/>
</dbReference>
<dbReference type="InterPro" id="IPR050490">
    <property type="entry name" value="Bact_solute-bd_prot1"/>
</dbReference>
<evidence type="ECO:0000313" key="3">
    <source>
        <dbReference type="Proteomes" id="UP000642748"/>
    </source>
</evidence>
<dbReference type="Proteomes" id="UP000642748">
    <property type="component" value="Unassembled WGS sequence"/>
</dbReference>
<dbReference type="PANTHER" id="PTHR43649">
    <property type="entry name" value="ARABINOSE-BINDING PROTEIN-RELATED"/>
    <property type="match status" value="1"/>
</dbReference>
<feature type="chain" id="PRO_5039214265" evidence="1">
    <location>
        <begin position="20"/>
        <end position="439"/>
    </location>
</feature>
<dbReference type="PROSITE" id="PS51257">
    <property type="entry name" value="PROKAR_LIPOPROTEIN"/>
    <property type="match status" value="1"/>
</dbReference>
<dbReference type="EMBL" id="BONZ01000105">
    <property type="protein sequence ID" value="GIH20787.1"/>
    <property type="molecule type" value="Genomic_DNA"/>
</dbReference>
<dbReference type="AlphaFoldDB" id="A0A8J3VVL3"/>
<name>A0A8J3VVL3_9ACTN</name>
<proteinExistence type="predicted"/>
<sequence>MIRKMLAAVVAAGTVGVLALSGCSGGGGDVNAQAQQFTKDTKAQISFSWWGNNDRADQFGKAIALFNKEYPNVKVTRSFAAFADYWTARSTEAAGHALPDLMMMDAGYLSEYAGKNLLQDLTPLRSSVMPLDGVDDSSLGAGKVDGKLESVPLGTNTWSMMYNKDLLDKLGIKYPTDNMSWTDLGNFVREVDKAGASANPSQFGSSDYTDGLPGFIYWLMQQGKDVFTKEGKPAFTQQQVIDYVDSVKDMRTGGSFFPIKRDVALDPLNGFLAGQAALWFNFSTTLLQAMTDSKTEHIGIVPAPSPDGVDKHVLAQHPSLLLSVSANSKQKAAAAALLNFLVTSPDVAAVFGTSLGVPATEEGRAAAAKANATPADAAILKYASDMAPETTASYPLLPAGYGTVEAKWGELHQQLEYGQLSSKQFAQQFFDEMSLSLGN</sequence>
<evidence type="ECO:0000256" key="1">
    <source>
        <dbReference type="SAM" id="SignalP"/>
    </source>
</evidence>
<keyword evidence="3" id="KW-1185">Reference proteome</keyword>
<protein>
    <submittedName>
        <fullName evidence="2">Sugar ABC transporter substrate-binding protein</fullName>
    </submittedName>
</protein>